<name>A0A392UT28_9FABA</name>
<accession>A0A392UT28</accession>
<comment type="caution">
    <text evidence="1">The sequence shown here is derived from an EMBL/GenBank/DDBJ whole genome shotgun (WGS) entry which is preliminary data.</text>
</comment>
<evidence type="ECO:0000313" key="1">
    <source>
        <dbReference type="EMBL" id="MCI75490.1"/>
    </source>
</evidence>
<keyword evidence="2" id="KW-1185">Reference proteome</keyword>
<sequence>MDYKADLHEAQRKADVEDIPNVFNNAMLHAPEMESFPAPQYDENVLAEMVWRMDLSTQQGIDMADH</sequence>
<reference evidence="1 2" key="1">
    <citation type="journal article" date="2018" name="Front. Plant Sci.">
        <title>Red Clover (Trifolium pratense) and Zigzag Clover (T. medium) - A Picture of Genomic Similarities and Differences.</title>
        <authorList>
            <person name="Dluhosova J."/>
            <person name="Istvanek J."/>
            <person name="Nedelnik J."/>
            <person name="Repkova J."/>
        </authorList>
    </citation>
    <scope>NUCLEOTIDE SEQUENCE [LARGE SCALE GENOMIC DNA]</scope>
    <source>
        <strain evidence="2">cv. 10/8</strain>
        <tissue evidence="1">Leaf</tissue>
    </source>
</reference>
<protein>
    <submittedName>
        <fullName evidence="1">Uncharacterized protein</fullName>
    </submittedName>
</protein>
<dbReference type="EMBL" id="LXQA010883893">
    <property type="protein sequence ID" value="MCI75490.1"/>
    <property type="molecule type" value="Genomic_DNA"/>
</dbReference>
<organism evidence="1 2">
    <name type="scientific">Trifolium medium</name>
    <dbReference type="NCBI Taxonomy" id="97028"/>
    <lineage>
        <taxon>Eukaryota</taxon>
        <taxon>Viridiplantae</taxon>
        <taxon>Streptophyta</taxon>
        <taxon>Embryophyta</taxon>
        <taxon>Tracheophyta</taxon>
        <taxon>Spermatophyta</taxon>
        <taxon>Magnoliopsida</taxon>
        <taxon>eudicotyledons</taxon>
        <taxon>Gunneridae</taxon>
        <taxon>Pentapetalae</taxon>
        <taxon>rosids</taxon>
        <taxon>fabids</taxon>
        <taxon>Fabales</taxon>
        <taxon>Fabaceae</taxon>
        <taxon>Papilionoideae</taxon>
        <taxon>50 kb inversion clade</taxon>
        <taxon>NPAAA clade</taxon>
        <taxon>Hologalegina</taxon>
        <taxon>IRL clade</taxon>
        <taxon>Trifolieae</taxon>
        <taxon>Trifolium</taxon>
    </lineage>
</organism>
<dbReference type="Proteomes" id="UP000265520">
    <property type="component" value="Unassembled WGS sequence"/>
</dbReference>
<proteinExistence type="predicted"/>
<dbReference type="AlphaFoldDB" id="A0A392UT28"/>
<evidence type="ECO:0000313" key="2">
    <source>
        <dbReference type="Proteomes" id="UP000265520"/>
    </source>
</evidence>
<feature type="non-terminal residue" evidence="1">
    <location>
        <position position="66"/>
    </location>
</feature>